<dbReference type="AlphaFoldDB" id="A0A8D1JTR5"/>
<dbReference type="Proteomes" id="UP000694727">
    <property type="component" value="Unplaced"/>
</dbReference>
<keyword evidence="16 29" id="KW-1133">Transmembrane helix</keyword>
<feature type="compositionally biased region" description="Gly residues" evidence="28">
    <location>
        <begin position="267"/>
        <end position="276"/>
    </location>
</feature>
<evidence type="ECO:0000256" key="17">
    <source>
        <dbReference type="ARBA" id="ARBA00023034"/>
    </source>
</evidence>
<dbReference type="InterPro" id="IPR015386">
    <property type="entry name" value="MHC_II-assoc_invar/CLIP_MHC-bd"/>
</dbReference>
<dbReference type="GO" id="GO:0042289">
    <property type="term" value="F:MHC class II protein binding"/>
    <property type="evidence" value="ECO:0007669"/>
    <property type="project" value="InterPro"/>
</dbReference>
<dbReference type="InterPro" id="IPR022339">
    <property type="entry name" value="MHC_II-assoc_invar_chain"/>
</dbReference>
<comment type="function">
    <text evidence="24">Binds to the peptide-binding site of MHC class II alpha/beta heterodimers forming an alpha-beta-CLIP complex, thereby preventing the loading of antigenic peptides to the MHC class II complex until its release by HLA-DM in the endosome.</text>
</comment>
<dbReference type="PROSITE" id="PS51162">
    <property type="entry name" value="THYROGLOBULIN_1_2"/>
    <property type="match status" value="1"/>
</dbReference>
<evidence type="ECO:0000256" key="20">
    <source>
        <dbReference type="ARBA" id="ARBA00023157"/>
    </source>
</evidence>
<evidence type="ECO:0000256" key="19">
    <source>
        <dbReference type="ARBA" id="ARBA00023136"/>
    </source>
</evidence>
<dbReference type="GO" id="GO:0005789">
    <property type="term" value="C:endoplasmic reticulum membrane"/>
    <property type="evidence" value="ECO:0007669"/>
    <property type="project" value="UniProtKB-SubCell"/>
</dbReference>
<keyword evidence="20 27" id="KW-1015">Disulfide bond</keyword>
<evidence type="ECO:0000256" key="11">
    <source>
        <dbReference type="ARBA" id="ARBA00022753"/>
    </source>
</evidence>
<dbReference type="Proteomes" id="UP000694571">
    <property type="component" value="Unplaced"/>
</dbReference>
<keyword evidence="7" id="KW-1003">Cell membrane</keyword>
<evidence type="ECO:0000256" key="13">
    <source>
        <dbReference type="ARBA" id="ARBA00022859"/>
    </source>
</evidence>
<dbReference type="PANTHER" id="PTHR14093:SF17">
    <property type="entry name" value="HLA CLASS II HISTOCOMPATIBILITY ANTIGEN GAMMA CHAIN"/>
    <property type="match status" value="1"/>
</dbReference>
<evidence type="ECO:0000256" key="1">
    <source>
        <dbReference type="ARBA" id="ARBA00004371"/>
    </source>
</evidence>
<dbReference type="Proteomes" id="UP000694570">
    <property type="component" value="Unplaced"/>
</dbReference>
<feature type="transmembrane region" description="Helical" evidence="29">
    <location>
        <begin position="32"/>
        <end position="56"/>
    </location>
</feature>
<feature type="disulfide bond" evidence="27">
    <location>
        <begin position="195"/>
        <end position="214"/>
    </location>
</feature>
<evidence type="ECO:0000256" key="28">
    <source>
        <dbReference type="SAM" id="MobiDB-lite"/>
    </source>
</evidence>
<dbReference type="FunFam" id="1.10.870.10:FF:000001">
    <property type="entry name" value="HLA class II histocompatibility antigen gamma chain"/>
    <property type="match status" value="1"/>
</dbReference>
<comment type="subcellular location">
    <subcellularLocation>
        <location evidence="2">Cell membrane</location>
        <topology evidence="2">Single-pass type II membrane protein</topology>
    </subcellularLocation>
    <subcellularLocation>
        <location evidence="3">Endoplasmic reticulum membrane</location>
    </subcellularLocation>
    <subcellularLocation>
        <location evidence="4">Golgi apparatus</location>
        <location evidence="4">trans-Golgi network</location>
    </subcellularLocation>
    <subcellularLocation>
        <location evidence="5">Late endosome</location>
    </subcellularLocation>
    <subcellularLocation>
        <location evidence="1">Lysosome</location>
    </subcellularLocation>
    <subcellularLocation>
        <location evidence="6">Secreted</location>
    </subcellularLocation>
</comment>
<dbReference type="GO" id="GO:0070206">
    <property type="term" value="P:protein trimerization"/>
    <property type="evidence" value="ECO:0007669"/>
    <property type="project" value="InterPro"/>
</dbReference>
<feature type="disulfide bond" evidence="27">
    <location>
        <begin position="225"/>
        <end position="232"/>
    </location>
</feature>
<evidence type="ECO:0000256" key="14">
    <source>
        <dbReference type="ARBA" id="ARBA00022968"/>
    </source>
</evidence>
<keyword evidence="18" id="KW-1064">Adaptive immunity</keyword>
<comment type="subunit">
    <text evidence="25">Interacts with the mature form of CTSL; the complex survive in neutral pH environment.</text>
</comment>
<evidence type="ECO:0000256" key="8">
    <source>
        <dbReference type="ARBA" id="ARBA00022525"/>
    </source>
</evidence>
<evidence type="ECO:0000256" key="25">
    <source>
        <dbReference type="ARBA" id="ARBA00066133"/>
    </source>
</evidence>
<keyword evidence="12" id="KW-0256">Endoplasmic reticulum</keyword>
<dbReference type="Ensembl" id="ENSSSCT00025095493.1">
    <property type="protein sequence ID" value="ENSSSCP00025041918.1"/>
    <property type="gene ID" value="ENSSSCG00025069228.1"/>
</dbReference>
<evidence type="ECO:0000256" key="2">
    <source>
        <dbReference type="ARBA" id="ARBA00004401"/>
    </source>
</evidence>
<dbReference type="Pfam" id="PF09307">
    <property type="entry name" value="MHC2-interact"/>
    <property type="match status" value="1"/>
</dbReference>
<dbReference type="Gene3D" id="4.10.800.10">
    <property type="entry name" value="Thyroglobulin type-1"/>
    <property type="match status" value="1"/>
</dbReference>
<keyword evidence="13" id="KW-0391">Immunity</keyword>
<keyword evidence="15" id="KW-0654">Proteoglycan</keyword>
<feature type="region of interest" description="Disordered" evidence="28">
    <location>
        <begin position="1"/>
        <end position="24"/>
    </location>
</feature>
<dbReference type="Pfam" id="PF00086">
    <property type="entry name" value="Thyroglobulin_1"/>
    <property type="match status" value="1"/>
</dbReference>
<feature type="compositionally biased region" description="Basic residues" evidence="28">
    <location>
        <begin position="245"/>
        <end position="259"/>
    </location>
</feature>
<dbReference type="Proteomes" id="UP000694728">
    <property type="component" value="Unplaced"/>
</dbReference>
<accession>A0A8D1JTR5</accession>
<keyword evidence="9" id="KW-0597">Phosphoprotein</keyword>
<evidence type="ECO:0000256" key="16">
    <source>
        <dbReference type="ARBA" id="ARBA00022989"/>
    </source>
</evidence>
<evidence type="ECO:0000256" key="10">
    <source>
        <dbReference type="ARBA" id="ARBA00022692"/>
    </source>
</evidence>
<dbReference type="InterPro" id="IPR052001">
    <property type="entry name" value="MHC-II_Gamma/Thyroglobulin"/>
</dbReference>
<dbReference type="GO" id="GO:0019882">
    <property type="term" value="P:antigen processing and presentation"/>
    <property type="evidence" value="ECO:0007669"/>
    <property type="project" value="InterPro"/>
</dbReference>
<keyword evidence="8" id="KW-0964">Secreted</keyword>
<dbReference type="SUPFAM" id="SSF48305">
    <property type="entry name" value="Class II MHC-associated invariant chain ectoplasmic trimerization domain"/>
    <property type="match status" value="1"/>
</dbReference>
<dbReference type="Ensembl" id="ENSSSCT00030035685.1">
    <property type="protein sequence ID" value="ENSSSCP00030016284.1"/>
    <property type="gene ID" value="ENSSSCG00030025540.1"/>
</dbReference>
<keyword evidence="11" id="KW-0967">Endosome</keyword>
<evidence type="ECO:0000256" key="15">
    <source>
        <dbReference type="ARBA" id="ARBA00022974"/>
    </source>
</evidence>
<dbReference type="Gene3D" id="1.10.870.10">
    <property type="entry name" value="MHC class II-associated invariant chain, trimerisation domain"/>
    <property type="match status" value="1"/>
</dbReference>
<evidence type="ECO:0000256" key="4">
    <source>
        <dbReference type="ARBA" id="ARBA00004601"/>
    </source>
</evidence>
<dbReference type="SMART" id="SM00211">
    <property type="entry name" value="TY"/>
    <property type="match status" value="1"/>
</dbReference>
<evidence type="ECO:0000259" key="30">
    <source>
        <dbReference type="PROSITE" id="PS51162"/>
    </source>
</evidence>
<name>A0A8D1JTR5_PIG</name>
<evidence type="ECO:0000256" key="3">
    <source>
        <dbReference type="ARBA" id="ARBA00004586"/>
    </source>
</evidence>
<dbReference type="PRINTS" id="PR01990">
    <property type="entry name" value="CD74ANTIGEN"/>
</dbReference>
<evidence type="ECO:0000313" key="32">
    <source>
        <dbReference type="Proteomes" id="UP000694571"/>
    </source>
</evidence>
<dbReference type="InterPro" id="IPR036613">
    <property type="entry name" value="MHCII_invariant_trimer_sf"/>
</dbReference>
<keyword evidence="22" id="KW-0143">Chaperone</keyword>
<keyword evidence="23" id="KW-0458">Lysosome</keyword>
<keyword evidence="21" id="KW-0325">Glycoprotein</keyword>
<dbReference type="PANTHER" id="PTHR14093">
    <property type="entry name" value="HLA CLASS II GAMMA CHAIN"/>
    <property type="match status" value="1"/>
</dbReference>
<dbReference type="GO" id="GO:0005764">
    <property type="term" value="C:lysosome"/>
    <property type="evidence" value="ECO:0007669"/>
    <property type="project" value="UniProtKB-SubCell"/>
</dbReference>
<evidence type="ECO:0000256" key="9">
    <source>
        <dbReference type="ARBA" id="ARBA00022553"/>
    </source>
</evidence>
<sequence>MEDQRDLISNHEQLPMLGQRPGAPESKCSRGALYTGFSVLVALLLAGQATTAYFLYQQQGRLDKLTVTSQNLQLESLRMKLPKPSKPLSKMRVSAPMLMQALPMEGPEPMRNATKYGNMTQDHVMHLLLKSDPLGVYPKLKGSLPENLKHLKNTMDGVNWKLFENWLRQWLLFEMSKNSLEETPFEVPPKVLTKCQEEVSRVPAVHPGMFRPKCDEDGNYMPLQCYGSIGFCWCVFPNGTEVPHTRSRGRHSCSGKRWPRRQEQEGPGPGRQGGHSWGQPLAVRPPVCPSHPHSCLIRSVPVKAPPGHAARPPDPRPSSLTSRPHCTAPACHPASIPAWPGAGPAARWARTSPPRPLPAVPQAGLR</sequence>
<dbReference type="InterPro" id="IPR036857">
    <property type="entry name" value="Thyroglobulin_1_sf"/>
</dbReference>
<dbReference type="Ensembl" id="ENSSSCT00045047662.1">
    <property type="protein sequence ID" value="ENSSSCP00045033103.1"/>
    <property type="gene ID" value="ENSSSCG00045027883.1"/>
</dbReference>
<keyword evidence="17" id="KW-0333">Golgi apparatus</keyword>
<evidence type="ECO:0000256" key="12">
    <source>
        <dbReference type="ARBA" id="ARBA00022824"/>
    </source>
</evidence>
<dbReference type="FunFam" id="4.10.800.10:FF:000001">
    <property type="entry name" value="Testican-3 isoform 2"/>
    <property type="match status" value="1"/>
</dbReference>
<dbReference type="InterPro" id="IPR000716">
    <property type="entry name" value="Thyroglobulin_1"/>
</dbReference>
<evidence type="ECO:0000256" key="21">
    <source>
        <dbReference type="ARBA" id="ARBA00023180"/>
    </source>
</evidence>
<gene>
    <name evidence="31" type="primary">CD74</name>
</gene>
<dbReference type="GO" id="GO:0002250">
    <property type="term" value="P:adaptive immune response"/>
    <property type="evidence" value="ECO:0007669"/>
    <property type="project" value="UniProtKB-KW"/>
</dbReference>
<dbReference type="Ensembl" id="ENSSSCT00050009152.1">
    <property type="protein sequence ID" value="ENSSSCP00050003911.1"/>
    <property type="gene ID" value="ENSSSCG00050006695.1"/>
</dbReference>
<evidence type="ECO:0000256" key="7">
    <source>
        <dbReference type="ARBA" id="ARBA00022475"/>
    </source>
</evidence>
<organism evidence="31 32">
    <name type="scientific">Sus scrofa</name>
    <name type="common">Pig</name>
    <dbReference type="NCBI Taxonomy" id="9823"/>
    <lineage>
        <taxon>Eukaryota</taxon>
        <taxon>Metazoa</taxon>
        <taxon>Chordata</taxon>
        <taxon>Craniata</taxon>
        <taxon>Vertebrata</taxon>
        <taxon>Euteleostomi</taxon>
        <taxon>Mammalia</taxon>
        <taxon>Eutheria</taxon>
        <taxon>Laurasiatheria</taxon>
        <taxon>Artiodactyla</taxon>
        <taxon>Suina</taxon>
        <taxon>Suidae</taxon>
        <taxon>Sus</taxon>
    </lineage>
</organism>
<evidence type="ECO:0000313" key="31">
    <source>
        <dbReference type="Ensembl" id="ENSSSCP00050003911.1"/>
    </source>
</evidence>
<proteinExistence type="predicted"/>
<evidence type="ECO:0000256" key="24">
    <source>
        <dbReference type="ARBA" id="ARBA00057589"/>
    </source>
</evidence>
<evidence type="ECO:0000256" key="5">
    <source>
        <dbReference type="ARBA" id="ARBA00004603"/>
    </source>
</evidence>
<keyword evidence="10 29" id="KW-0812">Transmembrane</keyword>
<dbReference type="InterPro" id="IPR011988">
    <property type="entry name" value="MHC_II-assoc_invariant_trimer"/>
</dbReference>
<dbReference type="PROSITE" id="PS00484">
    <property type="entry name" value="THYROGLOBULIN_1_1"/>
    <property type="match status" value="1"/>
</dbReference>
<feature type="region of interest" description="Disordered" evidence="28">
    <location>
        <begin position="299"/>
        <end position="366"/>
    </location>
</feature>
<comment type="caution">
    <text evidence="27">Lacks conserved residue(s) required for the propagation of feature annotation.</text>
</comment>
<dbReference type="GO" id="GO:0005886">
    <property type="term" value="C:plasma membrane"/>
    <property type="evidence" value="ECO:0007669"/>
    <property type="project" value="UniProtKB-SubCell"/>
</dbReference>
<keyword evidence="14" id="KW-0735">Signal-anchor</keyword>
<protein>
    <recommendedName>
        <fullName evidence="26">Ia antigen-associated invariant chain</fullName>
    </recommendedName>
</protein>
<dbReference type="GO" id="GO:0005794">
    <property type="term" value="C:Golgi apparatus"/>
    <property type="evidence" value="ECO:0007669"/>
    <property type="project" value="UniProtKB-SubCell"/>
</dbReference>
<dbReference type="CDD" id="cd00191">
    <property type="entry name" value="TY"/>
    <property type="match status" value="1"/>
</dbReference>
<feature type="domain" description="Thyroglobulin type-1" evidence="30">
    <location>
        <begin position="192"/>
        <end position="253"/>
    </location>
</feature>
<evidence type="ECO:0000256" key="22">
    <source>
        <dbReference type="ARBA" id="ARBA00023186"/>
    </source>
</evidence>
<evidence type="ECO:0000256" key="26">
    <source>
        <dbReference type="ARBA" id="ARBA00080577"/>
    </source>
</evidence>
<dbReference type="GO" id="GO:0005770">
    <property type="term" value="C:late endosome"/>
    <property type="evidence" value="ECO:0007669"/>
    <property type="project" value="UniProtKB-SubCell"/>
</dbReference>
<evidence type="ECO:0000256" key="6">
    <source>
        <dbReference type="ARBA" id="ARBA00004613"/>
    </source>
</evidence>
<evidence type="ECO:0000256" key="23">
    <source>
        <dbReference type="ARBA" id="ARBA00023228"/>
    </source>
</evidence>
<dbReference type="GO" id="GO:0043410">
    <property type="term" value="P:positive regulation of MAPK cascade"/>
    <property type="evidence" value="ECO:0007669"/>
    <property type="project" value="UniProtKB-ARBA"/>
</dbReference>
<evidence type="ECO:0000256" key="18">
    <source>
        <dbReference type="ARBA" id="ARBA00023130"/>
    </source>
</evidence>
<feature type="compositionally biased region" description="Low complexity" evidence="28">
    <location>
        <begin position="337"/>
        <end position="350"/>
    </location>
</feature>
<keyword evidence="19 29" id="KW-0472">Membrane</keyword>
<feature type="region of interest" description="Disordered" evidence="28">
    <location>
        <begin position="243"/>
        <end position="283"/>
    </location>
</feature>
<dbReference type="GO" id="GO:0005576">
    <property type="term" value="C:extracellular region"/>
    <property type="evidence" value="ECO:0007669"/>
    <property type="project" value="UniProtKB-SubCell"/>
</dbReference>
<dbReference type="SUPFAM" id="SSF57610">
    <property type="entry name" value="Thyroglobulin type-1 domain"/>
    <property type="match status" value="1"/>
</dbReference>
<dbReference type="GO" id="GO:0006886">
    <property type="term" value="P:intracellular protein transport"/>
    <property type="evidence" value="ECO:0007669"/>
    <property type="project" value="InterPro"/>
</dbReference>
<dbReference type="Pfam" id="PF08831">
    <property type="entry name" value="MHCassoc_trimer"/>
    <property type="match status" value="1"/>
</dbReference>
<evidence type="ECO:0000256" key="29">
    <source>
        <dbReference type="SAM" id="Phobius"/>
    </source>
</evidence>
<reference evidence="31" key="1">
    <citation type="submission" date="2025-05" db="UniProtKB">
        <authorList>
            <consortium name="Ensembl"/>
        </authorList>
    </citation>
    <scope>IDENTIFICATION</scope>
</reference>
<evidence type="ECO:0000256" key="27">
    <source>
        <dbReference type="PROSITE-ProRule" id="PRU00500"/>
    </source>
</evidence>